<comment type="similarity">
    <text evidence="1">Belongs to the CapA family.</text>
</comment>
<reference evidence="4 5" key="1">
    <citation type="submission" date="2016-11" db="EMBL/GenBank/DDBJ databases">
        <authorList>
            <person name="Jaros S."/>
            <person name="Januszkiewicz K."/>
            <person name="Wedrychowicz H."/>
        </authorList>
    </citation>
    <scope>NUCLEOTIDE SEQUENCE [LARGE SCALE GENOMIC DNA]</scope>
    <source>
        <strain evidence="4 5">DSM 46144</strain>
    </source>
</reference>
<dbReference type="EMBL" id="FRCS01000003">
    <property type="protein sequence ID" value="SHN21052.1"/>
    <property type="molecule type" value="Genomic_DNA"/>
</dbReference>
<evidence type="ECO:0000313" key="5">
    <source>
        <dbReference type="Proteomes" id="UP000184440"/>
    </source>
</evidence>
<dbReference type="CDD" id="cd07381">
    <property type="entry name" value="MPP_CapA"/>
    <property type="match status" value="1"/>
</dbReference>
<name>A0A1M7PUC7_9ACTN</name>
<accession>A0A1M7PUC7</accession>
<dbReference type="Gene3D" id="3.60.21.10">
    <property type="match status" value="1"/>
</dbReference>
<dbReference type="PANTHER" id="PTHR33393:SF11">
    <property type="entry name" value="POLYGLUTAMINE SYNTHESIS ACCESSORY PROTEIN RV0574C-RELATED"/>
    <property type="match status" value="1"/>
</dbReference>
<organism evidence="4 5">
    <name type="scientific">Cryptosporangium aurantiacum</name>
    <dbReference type="NCBI Taxonomy" id="134849"/>
    <lineage>
        <taxon>Bacteria</taxon>
        <taxon>Bacillati</taxon>
        <taxon>Actinomycetota</taxon>
        <taxon>Actinomycetes</taxon>
        <taxon>Cryptosporangiales</taxon>
        <taxon>Cryptosporangiaceae</taxon>
        <taxon>Cryptosporangium</taxon>
    </lineage>
</organism>
<dbReference type="PANTHER" id="PTHR33393">
    <property type="entry name" value="POLYGLUTAMINE SYNTHESIS ACCESSORY PROTEIN RV0574C-RELATED"/>
    <property type="match status" value="1"/>
</dbReference>
<gene>
    <name evidence="4" type="ORF">SAMN05443668_103698</name>
</gene>
<proteinExistence type="inferred from homology"/>
<evidence type="ECO:0000256" key="2">
    <source>
        <dbReference type="SAM" id="MobiDB-lite"/>
    </source>
</evidence>
<dbReference type="InterPro" id="IPR052169">
    <property type="entry name" value="CW_Biosynth-Accessory"/>
</dbReference>
<dbReference type="Pfam" id="PF09587">
    <property type="entry name" value="PGA_cap"/>
    <property type="match status" value="1"/>
</dbReference>
<evidence type="ECO:0000256" key="1">
    <source>
        <dbReference type="ARBA" id="ARBA00005662"/>
    </source>
</evidence>
<sequence length="385" mass="40214">METGKQRRWIATGAAVALLALLALLVGVTSVPGGPDEGSFLRMAAPAAPDAPREPTVRIAAVGDIILGSTPRLPPQGGRTFFDDVRPALTGDVVSGNLESPLTDRSYSAKCATPPAAKEKKRPSEPPNRCFAFRVPPGYARWIADAGFTVMNVANNHARDYGNAGLDDTVGALRRHRVDHTGFAGQITRASVNGIRVAVLGFSPYGWTNSVLDIPAAAALVRRAAADADVVVVNTHIGAEGSDATHVRPGPENFLGEERGDPIRFAHAVVDAGADLVVGHSPHVLRGMEFYRGRLIAYSMGNFAGYRTLSTAGPLGVGAVVRVELRADGSWVGGTLVGTRMVNGGLPARDPGNEALTLVRRLSAADFGRTAVQVEPSGALSPPGT</sequence>
<feature type="region of interest" description="Disordered" evidence="2">
    <location>
        <begin position="105"/>
        <end position="129"/>
    </location>
</feature>
<dbReference type="SUPFAM" id="SSF56300">
    <property type="entry name" value="Metallo-dependent phosphatases"/>
    <property type="match status" value="1"/>
</dbReference>
<feature type="domain" description="Capsule synthesis protein CapA" evidence="3">
    <location>
        <begin position="58"/>
        <end position="307"/>
    </location>
</feature>
<dbReference type="RefSeq" id="WP_218617510.1">
    <property type="nucleotide sequence ID" value="NZ_FRCS01000003.1"/>
</dbReference>
<dbReference type="Proteomes" id="UP000184440">
    <property type="component" value="Unassembled WGS sequence"/>
</dbReference>
<dbReference type="AlphaFoldDB" id="A0A1M7PUC7"/>
<dbReference type="InterPro" id="IPR019079">
    <property type="entry name" value="Capsule_synth_CapA"/>
</dbReference>
<evidence type="ECO:0000259" key="3">
    <source>
        <dbReference type="SMART" id="SM00854"/>
    </source>
</evidence>
<dbReference type="SMART" id="SM00854">
    <property type="entry name" value="PGA_cap"/>
    <property type="match status" value="1"/>
</dbReference>
<keyword evidence="5" id="KW-1185">Reference proteome</keyword>
<evidence type="ECO:0000313" key="4">
    <source>
        <dbReference type="EMBL" id="SHN21052.1"/>
    </source>
</evidence>
<dbReference type="STRING" id="134849.SAMN05443668_103698"/>
<protein>
    <submittedName>
        <fullName evidence="4">Poly-gamma-glutamate biosynthesis protein CapA/YwtB (Capsule formation), metallophosphatase superfamily</fullName>
    </submittedName>
</protein>
<dbReference type="InterPro" id="IPR029052">
    <property type="entry name" value="Metallo-depent_PP-like"/>
</dbReference>